<evidence type="ECO:0008006" key="4">
    <source>
        <dbReference type="Google" id="ProtNLM"/>
    </source>
</evidence>
<protein>
    <recommendedName>
        <fullName evidence="4">Extracellular protein</fullName>
    </recommendedName>
</protein>
<dbReference type="Proteomes" id="UP000466388">
    <property type="component" value="Unassembled WGS sequence"/>
</dbReference>
<feature type="chain" id="PRO_5030664381" description="Extracellular protein" evidence="1">
    <location>
        <begin position="29"/>
        <end position="223"/>
    </location>
</feature>
<gene>
    <name evidence="2" type="ORF">GM612_09180</name>
</gene>
<comment type="caution">
    <text evidence="2">The sequence shown here is derived from an EMBL/GenBank/DDBJ whole genome shotgun (WGS) entry which is preliminary data.</text>
</comment>
<keyword evidence="3" id="KW-1185">Reference proteome</keyword>
<dbReference type="RefSeq" id="WP_155432083.1">
    <property type="nucleotide sequence ID" value="NZ_WNJO01000011.1"/>
</dbReference>
<dbReference type="EMBL" id="WNJO01000011">
    <property type="protein sequence ID" value="MTV82815.1"/>
    <property type="molecule type" value="Genomic_DNA"/>
</dbReference>
<reference evidence="2 3" key="1">
    <citation type="submission" date="2019-11" db="EMBL/GenBank/DDBJ databases">
        <title>Lactobacillus sp. nov. CRM56-3, isolated from fermented tea leaves.</title>
        <authorList>
            <person name="Phuengjayaem S."/>
            <person name="Tanasupawat S."/>
        </authorList>
    </citation>
    <scope>NUCLEOTIDE SEQUENCE [LARGE SCALE GENOMIC DNA]</scope>
    <source>
        <strain evidence="2 3">CRM56-3</strain>
    </source>
</reference>
<dbReference type="AlphaFoldDB" id="A0A7X3C2G0"/>
<evidence type="ECO:0000256" key="1">
    <source>
        <dbReference type="SAM" id="SignalP"/>
    </source>
</evidence>
<evidence type="ECO:0000313" key="3">
    <source>
        <dbReference type="Proteomes" id="UP000466388"/>
    </source>
</evidence>
<evidence type="ECO:0000313" key="2">
    <source>
        <dbReference type="EMBL" id="MTV82815.1"/>
    </source>
</evidence>
<accession>A0A7X3C2G0</accession>
<keyword evidence="1" id="KW-0732">Signal</keyword>
<sequence>MTFKKLMGSIAATGLALFSLGVATMTQAAAKSSSSYAVTTRQVKSGKVTLPKNTRVAISYKTTKKHIVYARLDLSNMSYKIRHQTTSKAVTVRYTANFKATKSNSNLEKLLAKGKAYTNQTSFTKAPKLHFTTDQYVEYFANGNTNSRPTSSTKITAIKKNGNLIHYYAKKNMLKLPDKRISKKGNYQYRLAVRINPNIAKDLSRSYSVGSVKNYFYLPTFRA</sequence>
<proteinExistence type="predicted"/>
<organism evidence="2 3">
    <name type="scientific">Secundilactobacillus folii</name>
    <dbReference type="NCBI Taxonomy" id="2678357"/>
    <lineage>
        <taxon>Bacteria</taxon>
        <taxon>Bacillati</taxon>
        <taxon>Bacillota</taxon>
        <taxon>Bacilli</taxon>
        <taxon>Lactobacillales</taxon>
        <taxon>Lactobacillaceae</taxon>
        <taxon>Secundilactobacillus</taxon>
    </lineage>
</organism>
<name>A0A7X3C2G0_9LACO</name>
<feature type="signal peptide" evidence="1">
    <location>
        <begin position="1"/>
        <end position="28"/>
    </location>
</feature>